<sequence length="73" mass="8297">MFYGPKIQVYTGGFKLDSATSCGDPFVTAPNFFNYKDTLVPASLIDDVAPYVNQREWTTWVLRLSHKMEASFL</sequence>
<keyword evidence="2" id="KW-1185">Reference proteome</keyword>
<organism evidence="1 2">
    <name type="scientific">Megaselia scalaris</name>
    <name type="common">Humpbacked fly</name>
    <name type="synonym">Phora scalaris</name>
    <dbReference type="NCBI Taxonomy" id="36166"/>
    <lineage>
        <taxon>Eukaryota</taxon>
        <taxon>Metazoa</taxon>
        <taxon>Ecdysozoa</taxon>
        <taxon>Arthropoda</taxon>
        <taxon>Hexapoda</taxon>
        <taxon>Insecta</taxon>
        <taxon>Pterygota</taxon>
        <taxon>Neoptera</taxon>
        <taxon>Endopterygota</taxon>
        <taxon>Diptera</taxon>
        <taxon>Brachycera</taxon>
        <taxon>Muscomorpha</taxon>
        <taxon>Platypezoidea</taxon>
        <taxon>Phoridae</taxon>
        <taxon>Megaseliini</taxon>
        <taxon>Megaselia</taxon>
    </lineage>
</organism>
<dbReference type="EMBL" id="CAQQ02393182">
    <property type="status" value="NOT_ANNOTATED_CDS"/>
    <property type="molecule type" value="Genomic_DNA"/>
</dbReference>
<dbReference type="Proteomes" id="UP000015102">
    <property type="component" value="Unassembled WGS sequence"/>
</dbReference>
<reference evidence="1" key="2">
    <citation type="submission" date="2015-06" db="UniProtKB">
        <authorList>
            <consortium name="EnsemblMetazoa"/>
        </authorList>
    </citation>
    <scope>IDENTIFICATION</scope>
</reference>
<dbReference type="EMBL" id="CAQQ02393183">
    <property type="status" value="NOT_ANNOTATED_CDS"/>
    <property type="molecule type" value="Genomic_DNA"/>
</dbReference>
<reference evidence="2" key="1">
    <citation type="submission" date="2013-02" db="EMBL/GenBank/DDBJ databases">
        <authorList>
            <person name="Hughes D."/>
        </authorList>
    </citation>
    <scope>NUCLEOTIDE SEQUENCE</scope>
    <source>
        <strain>Durham</strain>
        <strain evidence="2">NC isolate 2 -- Noor lab</strain>
    </source>
</reference>
<proteinExistence type="predicted"/>
<evidence type="ECO:0000313" key="2">
    <source>
        <dbReference type="Proteomes" id="UP000015102"/>
    </source>
</evidence>
<protein>
    <submittedName>
        <fullName evidence="1">Uncharacterized protein</fullName>
    </submittedName>
</protein>
<dbReference type="EnsemblMetazoa" id="MESCA000607-RA">
    <property type="protein sequence ID" value="MESCA000607-PA"/>
    <property type="gene ID" value="MESCA000607"/>
</dbReference>
<accession>T1GBH5</accession>
<dbReference type="HOGENOM" id="CLU_2707602_0_0_1"/>
<evidence type="ECO:0000313" key="1">
    <source>
        <dbReference type="EnsemblMetazoa" id="MESCA000607-PA"/>
    </source>
</evidence>
<name>T1GBH5_MEGSC</name>
<dbReference type="AlphaFoldDB" id="T1GBH5"/>